<dbReference type="GO" id="GO:0005634">
    <property type="term" value="C:nucleus"/>
    <property type="evidence" value="ECO:0007669"/>
    <property type="project" value="TreeGrafter"/>
</dbReference>
<dbReference type="OrthoDB" id="2020758at2759"/>
<feature type="domain" description="USP" evidence="10">
    <location>
        <begin position="153"/>
        <end position="572"/>
    </location>
</feature>
<organism evidence="11 12">
    <name type="scientific">Amylocarpus encephaloides</name>
    <dbReference type="NCBI Taxonomy" id="45428"/>
    <lineage>
        <taxon>Eukaryota</taxon>
        <taxon>Fungi</taxon>
        <taxon>Dikarya</taxon>
        <taxon>Ascomycota</taxon>
        <taxon>Pezizomycotina</taxon>
        <taxon>Leotiomycetes</taxon>
        <taxon>Helotiales</taxon>
        <taxon>Helotiales incertae sedis</taxon>
        <taxon>Amylocarpus</taxon>
    </lineage>
</organism>
<dbReference type="PANTHER" id="PTHR24006">
    <property type="entry name" value="UBIQUITIN CARBOXYL-TERMINAL HYDROLASE"/>
    <property type="match status" value="1"/>
</dbReference>
<protein>
    <recommendedName>
        <fullName evidence="3">ubiquitinyl hydrolase 1</fullName>
        <ecNumber evidence="3">3.4.19.12</ecNumber>
    </recommendedName>
</protein>
<dbReference type="InterPro" id="IPR038765">
    <property type="entry name" value="Papain-like_cys_pep_sf"/>
</dbReference>
<feature type="transmembrane region" description="Helical" evidence="9">
    <location>
        <begin position="35"/>
        <end position="56"/>
    </location>
</feature>
<evidence type="ECO:0000313" key="11">
    <source>
        <dbReference type="EMBL" id="KAG9231913.1"/>
    </source>
</evidence>
<comment type="similarity">
    <text evidence="2">Belongs to the peptidase C19 family.</text>
</comment>
<dbReference type="EC" id="3.4.19.12" evidence="3"/>
<evidence type="ECO:0000256" key="1">
    <source>
        <dbReference type="ARBA" id="ARBA00000707"/>
    </source>
</evidence>
<reference evidence="11" key="1">
    <citation type="journal article" date="2021" name="IMA Fungus">
        <title>Genomic characterization of three marine fungi, including Emericellopsis atlantica sp. nov. with signatures of a generalist lifestyle and marine biomass degradation.</title>
        <authorList>
            <person name="Hagestad O.C."/>
            <person name="Hou L."/>
            <person name="Andersen J.H."/>
            <person name="Hansen E.H."/>
            <person name="Altermark B."/>
            <person name="Li C."/>
            <person name="Kuhnert E."/>
            <person name="Cox R.J."/>
            <person name="Crous P.W."/>
            <person name="Spatafora J.W."/>
            <person name="Lail K."/>
            <person name="Amirebrahimi M."/>
            <person name="Lipzen A."/>
            <person name="Pangilinan J."/>
            <person name="Andreopoulos W."/>
            <person name="Hayes R.D."/>
            <person name="Ng V."/>
            <person name="Grigoriev I.V."/>
            <person name="Jackson S.A."/>
            <person name="Sutton T.D.S."/>
            <person name="Dobson A.D.W."/>
            <person name="Rama T."/>
        </authorList>
    </citation>
    <scope>NUCLEOTIDE SEQUENCE</scope>
    <source>
        <strain evidence="11">TRa018bII</strain>
    </source>
</reference>
<keyword evidence="5" id="KW-0833">Ubl conjugation pathway</keyword>
<dbReference type="GO" id="GO:0006508">
    <property type="term" value="P:proteolysis"/>
    <property type="evidence" value="ECO:0007669"/>
    <property type="project" value="UniProtKB-KW"/>
</dbReference>
<evidence type="ECO:0000256" key="6">
    <source>
        <dbReference type="ARBA" id="ARBA00022801"/>
    </source>
</evidence>
<keyword evidence="6" id="KW-0378">Hydrolase</keyword>
<evidence type="ECO:0000256" key="8">
    <source>
        <dbReference type="SAM" id="MobiDB-lite"/>
    </source>
</evidence>
<dbReference type="InterPro" id="IPR018200">
    <property type="entry name" value="USP_CS"/>
</dbReference>
<dbReference type="Pfam" id="PF00443">
    <property type="entry name" value="UCH"/>
    <property type="match status" value="1"/>
</dbReference>
<comment type="catalytic activity">
    <reaction evidence="1">
        <text>Thiol-dependent hydrolysis of ester, thioester, amide, peptide and isopeptide bonds formed by the C-terminal Gly of ubiquitin (a 76-residue protein attached to proteins as an intracellular targeting signal).</text>
        <dbReference type="EC" id="3.4.19.12"/>
    </reaction>
</comment>
<proteinExistence type="inferred from homology"/>
<evidence type="ECO:0000256" key="9">
    <source>
        <dbReference type="SAM" id="Phobius"/>
    </source>
</evidence>
<dbReference type="GO" id="GO:0004843">
    <property type="term" value="F:cysteine-type deubiquitinase activity"/>
    <property type="evidence" value="ECO:0007669"/>
    <property type="project" value="UniProtKB-EC"/>
</dbReference>
<keyword evidence="7" id="KW-0788">Thiol protease</keyword>
<dbReference type="GO" id="GO:0016579">
    <property type="term" value="P:protein deubiquitination"/>
    <property type="evidence" value="ECO:0007669"/>
    <property type="project" value="InterPro"/>
</dbReference>
<dbReference type="Gene3D" id="3.90.70.10">
    <property type="entry name" value="Cysteine proteinases"/>
    <property type="match status" value="1"/>
</dbReference>
<keyword evidence="4" id="KW-0645">Protease</keyword>
<dbReference type="AlphaFoldDB" id="A0A9P8C2V8"/>
<dbReference type="InterPro" id="IPR028889">
    <property type="entry name" value="USP"/>
</dbReference>
<evidence type="ECO:0000259" key="10">
    <source>
        <dbReference type="PROSITE" id="PS50235"/>
    </source>
</evidence>
<dbReference type="PROSITE" id="PS50235">
    <property type="entry name" value="USP_3"/>
    <property type="match status" value="1"/>
</dbReference>
<evidence type="ECO:0000256" key="4">
    <source>
        <dbReference type="ARBA" id="ARBA00022670"/>
    </source>
</evidence>
<evidence type="ECO:0000256" key="5">
    <source>
        <dbReference type="ARBA" id="ARBA00022786"/>
    </source>
</evidence>
<accession>A0A9P8C2V8</accession>
<keyword evidence="9" id="KW-0472">Membrane</keyword>
<dbReference type="InterPro" id="IPR001394">
    <property type="entry name" value="Peptidase_C19_UCH"/>
</dbReference>
<evidence type="ECO:0000313" key="12">
    <source>
        <dbReference type="Proteomes" id="UP000824998"/>
    </source>
</evidence>
<gene>
    <name evidence="11" type="ORF">BJ875DRAFT_468192</name>
</gene>
<dbReference type="SUPFAM" id="SSF54001">
    <property type="entry name" value="Cysteine proteinases"/>
    <property type="match status" value="1"/>
</dbReference>
<feature type="compositionally biased region" description="Polar residues" evidence="8">
    <location>
        <begin position="271"/>
        <end position="286"/>
    </location>
</feature>
<keyword evidence="12" id="KW-1185">Reference proteome</keyword>
<name>A0A9P8C2V8_9HELO</name>
<keyword evidence="9" id="KW-0812">Transmembrane</keyword>
<dbReference type="Proteomes" id="UP000824998">
    <property type="component" value="Unassembled WGS sequence"/>
</dbReference>
<dbReference type="PANTHER" id="PTHR24006:SF888">
    <property type="entry name" value="UBIQUITIN CARBOXYL-TERMINAL HYDROLASE 30"/>
    <property type="match status" value="1"/>
</dbReference>
<evidence type="ECO:0000256" key="2">
    <source>
        <dbReference type="ARBA" id="ARBA00009085"/>
    </source>
</evidence>
<dbReference type="EMBL" id="MU251574">
    <property type="protein sequence ID" value="KAG9231913.1"/>
    <property type="molecule type" value="Genomic_DNA"/>
</dbReference>
<dbReference type="GO" id="GO:0005829">
    <property type="term" value="C:cytosol"/>
    <property type="evidence" value="ECO:0007669"/>
    <property type="project" value="TreeGrafter"/>
</dbReference>
<dbReference type="CDD" id="cd02662">
    <property type="entry name" value="Peptidase_C19F"/>
    <property type="match status" value="1"/>
</dbReference>
<feature type="region of interest" description="Disordered" evidence="8">
    <location>
        <begin position="267"/>
        <end position="286"/>
    </location>
</feature>
<comment type="caution">
    <text evidence="11">The sequence shown here is derived from an EMBL/GenBank/DDBJ whole genome shotgun (WGS) entry which is preliminary data.</text>
</comment>
<dbReference type="InterPro" id="IPR050164">
    <property type="entry name" value="Peptidase_C19"/>
</dbReference>
<dbReference type="PROSITE" id="PS00973">
    <property type="entry name" value="USP_2"/>
    <property type="match status" value="1"/>
</dbReference>
<keyword evidence="9" id="KW-1133">Transmembrane helix</keyword>
<evidence type="ECO:0000256" key="3">
    <source>
        <dbReference type="ARBA" id="ARBA00012759"/>
    </source>
</evidence>
<sequence>MNPRSTVTQDFYGVDPECEYHQDYREGIYSQFAQVGFVLPVLLCLLPVIYQILFLLDYDLLPIPELLWNCLVYFAPTRLLDAIEEYQNPLGISAPALKHIPRTHAAKSEAIRRIMGLDTPGGVIASVTQASRRRLLILPGVNMLSATANGRPAGLGNWDNSCYQNSVLQGLASLDLLTDYLDSTKIGSSMMEEEMPGMEMADALKHLITTLQDPENNGKRIWTPATLKNMSSWQQQDAQEYFSKVFDEIDREIGNFVKTIPQGQGLKRNGSALQDTNTSGTTNSYRNPLEGLTAQRVGCMTCGYSEGLRMVPFNCLTVPLGKMHGHDIRECLDEVTNLEHIEGVNCPKCTLLKFERLLSILVKRSEASGDIDFNQKTRARLAAVNEALEEDDFEDKTLLEKCNIPVKSHVTVTKSRQAVIARPPKSLVLHVNRSVFNEMTGDLMKNYSEVQFPKHLDLGPWCLGSSWADASSVEKWNMDPGNTMVASSQRPSKITGLNYELRAVVTHYGQHENGHYICYRKHPRAIDLDDKDEEENPRPNQWWRLSDDDVVKVTEENVLGQGGVFMLFYDSIEPSTPMSLQEHLPQGSNVHMPPNETVSQESALRKFVDVLPPKTTASSQPQNFEELAHAVIVPLPENDHGDFSDDGIAPMDGGVTTATSVLEFDDDEDSAPNANPYHEEAYRPTQAIVVPPYIPQPGGKSQKDVKGMKGATGSLVMV</sequence>
<evidence type="ECO:0000256" key="7">
    <source>
        <dbReference type="ARBA" id="ARBA00022807"/>
    </source>
</evidence>